<comment type="cofactor">
    <cofactor evidence="8">
        <name>FAD</name>
        <dbReference type="ChEBI" id="CHEBI:57692"/>
    </cofactor>
    <text evidence="8">Binds 1 FAD per subunit.</text>
</comment>
<dbReference type="PROSITE" id="PS51645">
    <property type="entry name" value="PHR_CRY_ALPHA_BETA"/>
    <property type="match status" value="1"/>
</dbReference>
<protein>
    <recommendedName>
        <fullName evidence="3">Deoxyribodipyrimidine photo-lyase</fullName>
        <ecNumber evidence="2">4.1.99.3</ecNumber>
    </recommendedName>
</protein>
<dbReference type="InterPro" id="IPR036134">
    <property type="entry name" value="Crypto/Photolyase_FAD-like_sf"/>
</dbReference>
<evidence type="ECO:0000256" key="10">
    <source>
        <dbReference type="RuleBase" id="RU004182"/>
    </source>
</evidence>
<dbReference type="EC" id="4.1.99.3" evidence="2"/>
<sequence length="475" mass="55974">MVEKIDSAVVLFDEILRIHDHHALYDACKHHDVVIPVYVHHPSIRLGSAKKWWHHYSLISLNENLHEKKSRLIIRQGDLSKELLNLLNDVRCSKLYLHQTLHPLKIKKYQNLIRECEKQKITVNQYPPDMLFKPDQILNQQNNPYKVYTHYRKACLHDIVQLDIKPVPTSLKPITRWPKSLKINELHLLPEENWSDHWPKIWSPGELQAKKQLNIFIKNAILDYSEKRDFPSVDATSKMSVFLANGDISSKYIWAKVVSKFNKTKQYSEVEAYLKQLVWREFAYYILWHFPHTLDKPLYDKYSAFPWKQNQEELKAWQTGKTGYPIVDAGMRQLWHTGFMHNRLRMIVGSFLVKDLLIHWHEGAHWFEETLLDADDANNTLGWQWVAGCGADAAPYFRIFNPITQGEKFDKAGEYVRTWLPELKNMPDKFIHQPWNAPEHTLKKAGVELGINYPKPIIDHKIARERALKALYSLK</sequence>
<evidence type="ECO:0000256" key="9">
    <source>
        <dbReference type="PIRSR" id="PIRSR602081-2"/>
    </source>
</evidence>
<dbReference type="AlphaFoldDB" id="A0A517YVC5"/>
<dbReference type="GO" id="GO:0003677">
    <property type="term" value="F:DNA binding"/>
    <property type="evidence" value="ECO:0007669"/>
    <property type="project" value="TreeGrafter"/>
</dbReference>
<feature type="domain" description="Photolyase/cryptochrome alpha/beta" evidence="11">
    <location>
        <begin position="6"/>
        <end position="131"/>
    </location>
</feature>
<comment type="catalytic activity">
    <reaction evidence="7">
        <text>cyclobutadipyrimidine (in DNA) = 2 pyrimidine residues (in DNA).</text>
        <dbReference type="EC" id="4.1.99.3"/>
    </reaction>
</comment>
<dbReference type="OrthoDB" id="9772484at2"/>
<dbReference type="Gene3D" id="1.25.40.80">
    <property type="match status" value="1"/>
</dbReference>
<dbReference type="EMBL" id="CP036425">
    <property type="protein sequence ID" value="QDU34174.1"/>
    <property type="molecule type" value="Genomic_DNA"/>
</dbReference>
<evidence type="ECO:0000256" key="3">
    <source>
        <dbReference type="ARBA" id="ARBA00014046"/>
    </source>
</evidence>
<keyword evidence="13" id="KW-1185">Reference proteome</keyword>
<dbReference type="InterPro" id="IPR036155">
    <property type="entry name" value="Crypto/Photolyase_N_sf"/>
</dbReference>
<keyword evidence="12" id="KW-0456">Lyase</keyword>
<proteinExistence type="inferred from homology"/>
<evidence type="ECO:0000313" key="13">
    <source>
        <dbReference type="Proteomes" id="UP000317369"/>
    </source>
</evidence>
<gene>
    <name evidence="12" type="primary">phrB</name>
    <name evidence="12" type="ORF">KS4_22360</name>
</gene>
<dbReference type="GO" id="GO:0003904">
    <property type="term" value="F:deoxyribodipyrimidine photo-lyase activity"/>
    <property type="evidence" value="ECO:0007669"/>
    <property type="project" value="UniProtKB-EC"/>
</dbReference>
<dbReference type="Pfam" id="PF03441">
    <property type="entry name" value="FAD_binding_7"/>
    <property type="match status" value="1"/>
</dbReference>
<evidence type="ECO:0000256" key="4">
    <source>
        <dbReference type="ARBA" id="ARBA00022630"/>
    </source>
</evidence>
<feature type="binding site" evidence="8">
    <location>
        <position position="273"/>
    </location>
    <ligand>
        <name>FAD</name>
        <dbReference type="ChEBI" id="CHEBI:57692"/>
    </ligand>
</feature>
<dbReference type="InterPro" id="IPR014729">
    <property type="entry name" value="Rossmann-like_a/b/a_fold"/>
</dbReference>
<dbReference type="KEGG" id="pcor:KS4_22360"/>
<dbReference type="InterPro" id="IPR002081">
    <property type="entry name" value="Cryptochrome/DNA_photolyase_1"/>
</dbReference>
<feature type="binding site" evidence="8">
    <location>
        <position position="224"/>
    </location>
    <ligand>
        <name>FAD</name>
        <dbReference type="ChEBI" id="CHEBI:57692"/>
    </ligand>
</feature>
<dbReference type="GO" id="GO:0071949">
    <property type="term" value="F:FAD binding"/>
    <property type="evidence" value="ECO:0007669"/>
    <property type="project" value="TreeGrafter"/>
</dbReference>
<evidence type="ECO:0000256" key="5">
    <source>
        <dbReference type="ARBA" id="ARBA00022827"/>
    </source>
</evidence>
<evidence type="ECO:0000256" key="7">
    <source>
        <dbReference type="ARBA" id="ARBA00033999"/>
    </source>
</evidence>
<dbReference type="PROSITE" id="PS00394">
    <property type="entry name" value="DNA_PHOTOLYASES_1_1"/>
    <property type="match status" value="1"/>
</dbReference>
<keyword evidence="6 10" id="KW-0157">Chromophore</keyword>
<evidence type="ECO:0000256" key="8">
    <source>
        <dbReference type="PIRSR" id="PIRSR602081-1"/>
    </source>
</evidence>
<evidence type="ECO:0000256" key="1">
    <source>
        <dbReference type="ARBA" id="ARBA00001932"/>
    </source>
</evidence>
<keyword evidence="4 8" id="KW-0285">Flavoprotein</keyword>
<dbReference type="InterPro" id="IPR005101">
    <property type="entry name" value="Cryptochr/Photolyase_FAD-bd"/>
</dbReference>
<name>A0A517YVC5_9BACT</name>
<dbReference type="PANTHER" id="PTHR11455:SF9">
    <property type="entry name" value="CRYPTOCHROME CIRCADIAN CLOCK 5 ISOFORM X1"/>
    <property type="match status" value="1"/>
</dbReference>
<evidence type="ECO:0000313" key="12">
    <source>
        <dbReference type="EMBL" id="QDU34174.1"/>
    </source>
</evidence>
<dbReference type="InterPro" id="IPR018394">
    <property type="entry name" value="DNA_photolyase_1_CS_C"/>
</dbReference>
<keyword evidence="5 8" id="KW-0274">FAD</keyword>
<feature type="site" description="Electron transfer via tryptophanyl radical" evidence="9">
    <location>
        <position position="383"/>
    </location>
</feature>
<evidence type="ECO:0000256" key="6">
    <source>
        <dbReference type="ARBA" id="ARBA00022991"/>
    </source>
</evidence>
<feature type="binding site" evidence="8">
    <location>
        <begin position="236"/>
        <end position="240"/>
    </location>
    <ligand>
        <name>FAD</name>
        <dbReference type="ChEBI" id="CHEBI:57692"/>
    </ligand>
</feature>
<dbReference type="SUPFAM" id="SSF52425">
    <property type="entry name" value="Cryptochrome/photolyase, N-terminal domain"/>
    <property type="match status" value="1"/>
</dbReference>
<comment type="similarity">
    <text evidence="10">Belongs to the DNA photolyase family.</text>
</comment>
<feature type="binding site" evidence="8">
    <location>
        <begin position="373"/>
        <end position="375"/>
    </location>
    <ligand>
        <name>FAD</name>
        <dbReference type="ChEBI" id="CHEBI:57692"/>
    </ligand>
</feature>
<dbReference type="RefSeq" id="WP_145077803.1">
    <property type="nucleotide sequence ID" value="NZ_CP036425.1"/>
</dbReference>
<dbReference type="InterPro" id="IPR006050">
    <property type="entry name" value="DNA_photolyase_N"/>
</dbReference>
<dbReference type="Proteomes" id="UP000317369">
    <property type="component" value="Chromosome"/>
</dbReference>
<reference evidence="12 13" key="1">
    <citation type="submission" date="2019-02" db="EMBL/GenBank/DDBJ databases">
        <title>Deep-cultivation of Planctomycetes and their phenomic and genomic characterization uncovers novel biology.</title>
        <authorList>
            <person name="Wiegand S."/>
            <person name="Jogler M."/>
            <person name="Boedeker C."/>
            <person name="Pinto D."/>
            <person name="Vollmers J."/>
            <person name="Rivas-Marin E."/>
            <person name="Kohn T."/>
            <person name="Peeters S.H."/>
            <person name="Heuer A."/>
            <person name="Rast P."/>
            <person name="Oberbeckmann S."/>
            <person name="Bunk B."/>
            <person name="Jeske O."/>
            <person name="Meyerdierks A."/>
            <person name="Storesund J.E."/>
            <person name="Kallscheuer N."/>
            <person name="Luecker S."/>
            <person name="Lage O.M."/>
            <person name="Pohl T."/>
            <person name="Merkel B.J."/>
            <person name="Hornburger P."/>
            <person name="Mueller R.-W."/>
            <person name="Bruemmer F."/>
            <person name="Labrenz M."/>
            <person name="Spormann A.M."/>
            <person name="Op den Camp H."/>
            <person name="Overmann J."/>
            <person name="Amann R."/>
            <person name="Jetten M.S.M."/>
            <person name="Mascher T."/>
            <person name="Medema M.H."/>
            <person name="Devos D.P."/>
            <person name="Kaster A.-K."/>
            <person name="Ovreas L."/>
            <person name="Rohde M."/>
            <person name="Galperin M.Y."/>
            <person name="Jogler C."/>
        </authorList>
    </citation>
    <scope>NUCLEOTIDE SEQUENCE [LARGE SCALE GENOMIC DNA]</scope>
    <source>
        <strain evidence="12 13">KS4</strain>
    </source>
</reference>
<dbReference type="PANTHER" id="PTHR11455">
    <property type="entry name" value="CRYPTOCHROME"/>
    <property type="match status" value="1"/>
</dbReference>
<comment type="cofactor">
    <cofactor evidence="1">
        <name>(6R)-5,10-methylene-5,6,7,8-tetrahydrofolate</name>
        <dbReference type="ChEBI" id="CHEBI:15636"/>
    </cofactor>
</comment>
<evidence type="ECO:0000259" key="11">
    <source>
        <dbReference type="PROSITE" id="PS51645"/>
    </source>
</evidence>
<dbReference type="FunFam" id="1.10.579.10:FF:000003">
    <property type="entry name" value="Deoxyribodipyrimidine photo-lyase"/>
    <property type="match status" value="1"/>
</dbReference>
<dbReference type="PRINTS" id="PR00147">
    <property type="entry name" value="DNAPHOTLYASE"/>
</dbReference>
<organism evidence="12 13">
    <name type="scientific">Poriferisphaera corsica</name>
    <dbReference type="NCBI Taxonomy" id="2528020"/>
    <lineage>
        <taxon>Bacteria</taxon>
        <taxon>Pseudomonadati</taxon>
        <taxon>Planctomycetota</taxon>
        <taxon>Phycisphaerae</taxon>
        <taxon>Phycisphaerales</taxon>
        <taxon>Phycisphaeraceae</taxon>
        <taxon>Poriferisphaera</taxon>
    </lineage>
</organism>
<dbReference type="GO" id="GO:0000719">
    <property type="term" value="P:photoreactive repair"/>
    <property type="evidence" value="ECO:0007669"/>
    <property type="project" value="UniProtKB-ARBA"/>
</dbReference>
<feature type="site" description="Electron transfer via tryptophanyl radical" evidence="9">
    <location>
        <position position="307"/>
    </location>
</feature>
<evidence type="ECO:0000256" key="2">
    <source>
        <dbReference type="ARBA" id="ARBA00013149"/>
    </source>
</evidence>
<dbReference type="Gene3D" id="3.40.50.620">
    <property type="entry name" value="HUPs"/>
    <property type="match status" value="1"/>
</dbReference>
<feature type="site" description="Electron transfer via tryptophanyl radical" evidence="9">
    <location>
        <position position="360"/>
    </location>
</feature>
<dbReference type="GO" id="GO:0009416">
    <property type="term" value="P:response to light stimulus"/>
    <property type="evidence" value="ECO:0007669"/>
    <property type="project" value="TreeGrafter"/>
</dbReference>
<accession>A0A517YVC5</accession>
<dbReference type="Pfam" id="PF00875">
    <property type="entry name" value="DNA_photolyase"/>
    <property type="match status" value="1"/>
</dbReference>
<dbReference type="SUPFAM" id="SSF48173">
    <property type="entry name" value="Cryptochrome/photolyase FAD-binding domain"/>
    <property type="match status" value="1"/>
</dbReference>
<dbReference type="Gene3D" id="1.10.579.10">
    <property type="entry name" value="DNA Cyclobutane Dipyrimidine Photolyase, subunit A, domain 3"/>
    <property type="match status" value="1"/>
</dbReference>